<dbReference type="EMBL" id="OBQD01000017">
    <property type="protein sequence ID" value="SOC45749.1"/>
    <property type="molecule type" value="Genomic_DNA"/>
</dbReference>
<reference evidence="1 2" key="1">
    <citation type="submission" date="2017-08" db="EMBL/GenBank/DDBJ databases">
        <authorList>
            <person name="de Groot N.N."/>
        </authorList>
    </citation>
    <scope>NUCLEOTIDE SEQUENCE [LARGE SCALE GENOMIC DNA]</scope>
    <source>
        <strain evidence="1 2">JC85</strain>
    </source>
</reference>
<organism evidence="1 2">
    <name type="scientific">Rhizobium subbaraonis</name>
    <dbReference type="NCBI Taxonomy" id="908946"/>
    <lineage>
        <taxon>Bacteria</taxon>
        <taxon>Pseudomonadati</taxon>
        <taxon>Pseudomonadota</taxon>
        <taxon>Alphaproteobacteria</taxon>
        <taxon>Hyphomicrobiales</taxon>
        <taxon>Rhizobiaceae</taxon>
        <taxon>Rhizobium/Agrobacterium group</taxon>
        <taxon>Rhizobium</taxon>
    </lineage>
</organism>
<proteinExistence type="predicted"/>
<dbReference type="RefSeq" id="WP_097142184.1">
    <property type="nucleotide sequence ID" value="NZ_OBQD01000017.1"/>
</dbReference>
<dbReference type="Proteomes" id="UP000219167">
    <property type="component" value="Unassembled WGS sequence"/>
</dbReference>
<protein>
    <submittedName>
        <fullName evidence="1">Uncharacterized protein</fullName>
    </submittedName>
</protein>
<gene>
    <name evidence="1" type="ORF">SAMN05892877_117138</name>
</gene>
<evidence type="ECO:0000313" key="1">
    <source>
        <dbReference type="EMBL" id="SOC45749.1"/>
    </source>
</evidence>
<dbReference type="OrthoDB" id="8114021at2"/>
<name>A0A285UVB5_9HYPH</name>
<keyword evidence="2" id="KW-1185">Reference proteome</keyword>
<sequence length="210" mass="24183">MTREEIIDLFIRAAETDRRLPDTARPARLKAQALPYVHSAADQAGWGGERYAEERDGFWDSRSTRLRTADVTDWERCNDLIILVANESERRCLWHWSIGKAGGRPFKHWCRDEGIHVETGRRRKDRAIYHIASSFIRNSLQNNEIALQGLLPVGPEISDIPANIADAGHHTWRDDTAFSPVEVPELRDFSWAAKRNEMRRAREAKKREAA</sequence>
<accession>A0A285UVB5</accession>
<evidence type="ECO:0000313" key="2">
    <source>
        <dbReference type="Proteomes" id="UP000219167"/>
    </source>
</evidence>
<dbReference type="AlphaFoldDB" id="A0A285UVB5"/>